<dbReference type="PANTHER" id="PTHR28158:SF1">
    <property type="entry name" value="SMALL RIBOSOMAL SUBUNIT PROTEIN MS45"/>
    <property type="match status" value="1"/>
</dbReference>
<dbReference type="Proteomes" id="UP001152885">
    <property type="component" value="Unassembled WGS sequence"/>
</dbReference>
<gene>
    <name evidence="1" type="ORF">CANVERA_P0923</name>
</gene>
<reference evidence="1" key="1">
    <citation type="submission" date="2022-12" db="EMBL/GenBank/DDBJ databases">
        <authorList>
            <person name="Brejova B."/>
        </authorList>
    </citation>
    <scope>NUCLEOTIDE SEQUENCE</scope>
</reference>
<evidence type="ECO:0000313" key="1">
    <source>
        <dbReference type="EMBL" id="CAI5756407.1"/>
    </source>
</evidence>
<sequence>MKRNLSTTTRLLRFNRRATMDKANLTKEMKQWLGPKNILGDYVKNPYFYPNQNNKPNYIQTQKKIYGRDSTINPFPLNQYTKTNYIISEDLKDKILEDATNLHPQEIAHKYGINLQRIEAIIKLKSIEKDFKVKDELVEDLKRFSTVMKNYFPLFNHQTVDNLTEIPTKRINDRFLTIEENEPFGPVDAAKILKLEPAETTLKSLTEFNLEDHQKKQQALEDKKVSVVYGKKREGEKSVFRFTQKDVGTFGHRYGASRRDRKKDRAIGFDSLGKMIYLHPNN</sequence>
<dbReference type="GO" id="GO:0003735">
    <property type="term" value="F:structural constituent of ribosome"/>
    <property type="evidence" value="ECO:0007669"/>
    <property type="project" value="TreeGrafter"/>
</dbReference>
<protein>
    <recommendedName>
        <fullName evidence="3">37S ribosomal protein S35, mitochondrial</fullName>
    </recommendedName>
</protein>
<dbReference type="GO" id="GO:0032543">
    <property type="term" value="P:mitochondrial translation"/>
    <property type="evidence" value="ECO:0007669"/>
    <property type="project" value="TreeGrafter"/>
</dbReference>
<proteinExistence type="predicted"/>
<dbReference type="PANTHER" id="PTHR28158">
    <property type="entry name" value="37S RIBOSOMAL PROTEIN S35, MITOCHONDRIAL"/>
    <property type="match status" value="1"/>
</dbReference>
<comment type="caution">
    <text evidence="1">The sequence shown here is derived from an EMBL/GenBank/DDBJ whole genome shotgun (WGS) entry which is preliminary data.</text>
</comment>
<name>A0A9W4X8T7_9ASCO</name>
<evidence type="ECO:0000313" key="2">
    <source>
        <dbReference type="Proteomes" id="UP001152885"/>
    </source>
</evidence>
<dbReference type="OrthoDB" id="10052321at2759"/>
<dbReference type="EMBL" id="CANTUO010000001">
    <property type="protein sequence ID" value="CAI5756407.1"/>
    <property type="molecule type" value="Genomic_DNA"/>
</dbReference>
<dbReference type="GO" id="GO:0005763">
    <property type="term" value="C:mitochondrial small ribosomal subunit"/>
    <property type="evidence" value="ECO:0007669"/>
    <property type="project" value="TreeGrafter"/>
</dbReference>
<keyword evidence="2" id="KW-1185">Reference proteome</keyword>
<dbReference type="InterPro" id="IPR021036">
    <property type="entry name" value="Ribosomal_mS45"/>
</dbReference>
<organism evidence="1 2">
    <name type="scientific">Candida verbasci</name>
    <dbReference type="NCBI Taxonomy" id="1227364"/>
    <lineage>
        <taxon>Eukaryota</taxon>
        <taxon>Fungi</taxon>
        <taxon>Dikarya</taxon>
        <taxon>Ascomycota</taxon>
        <taxon>Saccharomycotina</taxon>
        <taxon>Pichiomycetes</taxon>
        <taxon>Debaryomycetaceae</taxon>
        <taxon>Candida/Lodderomyces clade</taxon>
        <taxon>Candida</taxon>
    </lineage>
</organism>
<dbReference type="Pfam" id="PF12298">
    <property type="entry name" value="Bot1p"/>
    <property type="match status" value="1"/>
</dbReference>
<dbReference type="AlphaFoldDB" id="A0A9W4X8T7"/>
<accession>A0A9W4X8T7</accession>
<evidence type="ECO:0008006" key="3">
    <source>
        <dbReference type="Google" id="ProtNLM"/>
    </source>
</evidence>